<dbReference type="EMBL" id="VFPN01000003">
    <property type="protein sequence ID" value="TQM61060.1"/>
    <property type="molecule type" value="Genomic_DNA"/>
</dbReference>
<protein>
    <submittedName>
        <fullName evidence="2">Uncharacterized protein</fullName>
    </submittedName>
</protein>
<sequence length="164" mass="17908">MPNQTREQAAAVRDSAAAGFNISALKLPRNEFIRAALNPLKGKLSLGPNAYPYVLNNAAAFLAVYGHQKRLRDGALPLGEVCPETWNIVYEPIRQLIHVAYHFGHRAEDTDGAASLEPLLFREGDTYELIRGPFVPSEHPSTVCPPALPQSGLQTRANQVGEPL</sequence>
<evidence type="ECO:0000313" key="2">
    <source>
        <dbReference type="EMBL" id="TQM61060.1"/>
    </source>
</evidence>
<keyword evidence="3" id="KW-1185">Reference proteome</keyword>
<evidence type="ECO:0000313" key="3">
    <source>
        <dbReference type="Proteomes" id="UP000318331"/>
    </source>
</evidence>
<organism evidence="2 3">
    <name type="scientific">Klugiella xanthotipulae</name>
    <dbReference type="NCBI Taxonomy" id="244735"/>
    <lineage>
        <taxon>Bacteria</taxon>
        <taxon>Bacillati</taxon>
        <taxon>Actinomycetota</taxon>
        <taxon>Actinomycetes</taxon>
        <taxon>Micrococcales</taxon>
        <taxon>Microbacteriaceae</taxon>
        <taxon>Klugiella</taxon>
    </lineage>
</organism>
<dbReference type="RefSeq" id="WP_141918121.1">
    <property type="nucleotide sequence ID" value="NZ_BAAAYS010000016.1"/>
</dbReference>
<feature type="region of interest" description="Disordered" evidence="1">
    <location>
        <begin position="145"/>
        <end position="164"/>
    </location>
</feature>
<accession>A0A543HRV5</accession>
<comment type="caution">
    <text evidence="2">The sequence shown here is derived from an EMBL/GenBank/DDBJ whole genome shotgun (WGS) entry which is preliminary data.</text>
</comment>
<proteinExistence type="predicted"/>
<gene>
    <name evidence="2" type="ORF">FB466_1987</name>
</gene>
<name>A0A543HRV5_9MICO</name>
<dbReference type="AlphaFoldDB" id="A0A543HRV5"/>
<dbReference type="Proteomes" id="UP000318331">
    <property type="component" value="Unassembled WGS sequence"/>
</dbReference>
<evidence type="ECO:0000256" key="1">
    <source>
        <dbReference type="SAM" id="MobiDB-lite"/>
    </source>
</evidence>
<reference evidence="2 3" key="1">
    <citation type="submission" date="2019-06" db="EMBL/GenBank/DDBJ databases">
        <title>Sequencing the genomes of 1000 actinobacteria strains.</title>
        <authorList>
            <person name="Klenk H.-P."/>
        </authorList>
    </citation>
    <scope>NUCLEOTIDE SEQUENCE [LARGE SCALE GENOMIC DNA]</scope>
    <source>
        <strain evidence="2 3">DSM 18031</strain>
    </source>
</reference>